<dbReference type="STRING" id="1229727.Ga0080559_TMP1046"/>
<dbReference type="KEGG" id="tpro:Ga0080559_TMP1046"/>
<sequence length="136" mass="14344">MPRGLGQPVNTAQFRAHLPAADPEIPLVATAPGRADGGIGSEIIQGASFGRRPSRRAAPVKEERNLFRPPQHIASHARVVAPNCAPAPPKAARISGWRQIVPGRASTCGAPDRSRRIAPPLRAMLTSAGTRQSSPE</sequence>
<dbReference type="AlphaFoldDB" id="A0A1U7D133"/>
<reference evidence="2 3" key="1">
    <citation type="submission" date="2016-03" db="EMBL/GenBank/DDBJ databases">
        <title>Deep-sea bacteria in the southern Pacific.</title>
        <authorList>
            <person name="Tang K."/>
        </authorList>
    </citation>
    <scope>NUCLEOTIDE SEQUENCE [LARGE SCALE GENOMIC DNA]</scope>
    <source>
        <strain evidence="2 3">JLT2016</strain>
    </source>
</reference>
<keyword evidence="3" id="KW-1185">Reference proteome</keyword>
<feature type="compositionally biased region" description="Polar residues" evidence="1">
    <location>
        <begin position="127"/>
        <end position="136"/>
    </location>
</feature>
<evidence type="ECO:0000256" key="1">
    <source>
        <dbReference type="SAM" id="MobiDB-lite"/>
    </source>
</evidence>
<feature type="region of interest" description="Disordered" evidence="1">
    <location>
        <begin position="32"/>
        <end position="68"/>
    </location>
</feature>
<name>A0A1U7D133_9RHOB</name>
<dbReference type="EMBL" id="CP014796">
    <property type="protein sequence ID" value="APX21842.1"/>
    <property type="molecule type" value="Genomic_DNA"/>
</dbReference>
<evidence type="ECO:0000313" key="2">
    <source>
        <dbReference type="EMBL" id="APX21842.1"/>
    </source>
</evidence>
<gene>
    <name evidence="2" type="ORF">Ga0080559_TMP1046</name>
</gene>
<protein>
    <submittedName>
        <fullName evidence="2">Uncharacterized protein</fullName>
    </submittedName>
</protein>
<dbReference type="Proteomes" id="UP000186559">
    <property type="component" value="Chromosome"/>
</dbReference>
<proteinExistence type="predicted"/>
<accession>A0A1U7D133</accession>
<feature type="region of interest" description="Disordered" evidence="1">
    <location>
        <begin position="105"/>
        <end position="136"/>
    </location>
</feature>
<evidence type="ECO:0000313" key="3">
    <source>
        <dbReference type="Proteomes" id="UP000186559"/>
    </source>
</evidence>
<organism evidence="2 3">
    <name type="scientific">Salipiger profundus</name>
    <dbReference type="NCBI Taxonomy" id="1229727"/>
    <lineage>
        <taxon>Bacteria</taxon>
        <taxon>Pseudomonadati</taxon>
        <taxon>Pseudomonadota</taxon>
        <taxon>Alphaproteobacteria</taxon>
        <taxon>Rhodobacterales</taxon>
        <taxon>Roseobacteraceae</taxon>
        <taxon>Salipiger</taxon>
    </lineage>
</organism>